<accession>A0ACB9WFJ6</accession>
<protein>
    <submittedName>
        <fullName evidence="1">Uncharacterized protein</fullName>
    </submittedName>
</protein>
<dbReference type="Proteomes" id="UP001057452">
    <property type="component" value="Chromosome 16"/>
</dbReference>
<reference evidence="1" key="1">
    <citation type="submission" date="2022-05" db="EMBL/GenBank/DDBJ databases">
        <title>Chromosome-level genome of Chaenocephalus aceratus.</title>
        <authorList>
            <person name="Park H."/>
        </authorList>
    </citation>
    <scope>NUCLEOTIDE SEQUENCE</scope>
    <source>
        <strain evidence="1">KU_202001</strain>
    </source>
</reference>
<dbReference type="EMBL" id="CM043800">
    <property type="protein sequence ID" value="KAI4812078.1"/>
    <property type="molecule type" value="Genomic_DNA"/>
</dbReference>
<name>A0ACB9WFJ6_CHAAC</name>
<evidence type="ECO:0000313" key="1">
    <source>
        <dbReference type="EMBL" id="KAI4812078.1"/>
    </source>
</evidence>
<sequence>TPKIDDVGPRLSGYGKQVALRDSLRLGKMRTMDHHAAVTMLRDPSPALSLTPFLPSALAYPPPNLSGTGFPCPSAGSEHMAANRGCVR</sequence>
<organism evidence="1 2">
    <name type="scientific">Chaenocephalus aceratus</name>
    <name type="common">Blackfin icefish</name>
    <name type="synonym">Chaenichthys aceratus</name>
    <dbReference type="NCBI Taxonomy" id="36190"/>
    <lineage>
        <taxon>Eukaryota</taxon>
        <taxon>Metazoa</taxon>
        <taxon>Chordata</taxon>
        <taxon>Craniata</taxon>
        <taxon>Vertebrata</taxon>
        <taxon>Euteleostomi</taxon>
        <taxon>Actinopterygii</taxon>
        <taxon>Neopterygii</taxon>
        <taxon>Teleostei</taxon>
        <taxon>Neoteleostei</taxon>
        <taxon>Acanthomorphata</taxon>
        <taxon>Eupercaria</taxon>
        <taxon>Perciformes</taxon>
        <taxon>Notothenioidei</taxon>
        <taxon>Channichthyidae</taxon>
        <taxon>Chaenocephalus</taxon>
    </lineage>
</organism>
<evidence type="ECO:0000313" key="2">
    <source>
        <dbReference type="Proteomes" id="UP001057452"/>
    </source>
</evidence>
<comment type="caution">
    <text evidence="1">The sequence shown here is derived from an EMBL/GenBank/DDBJ whole genome shotgun (WGS) entry which is preliminary data.</text>
</comment>
<feature type="non-terminal residue" evidence="1">
    <location>
        <position position="88"/>
    </location>
</feature>
<feature type="non-terminal residue" evidence="1">
    <location>
        <position position="1"/>
    </location>
</feature>
<keyword evidence="2" id="KW-1185">Reference proteome</keyword>
<gene>
    <name evidence="1" type="ORF">KUCAC02_014934</name>
</gene>
<proteinExistence type="predicted"/>